<sequence length="227" mass="23876">MMLGFHKKTRGELMREEMGQSWDHFLQAATHAAGGVGASFGPTTGRMRRATSRGMGTTASALAPLAAAYREGATDALHASKKAHAKARKSKKGGHVSGKGNTGMLIGLLAAGAAVGIAGALVMKRRRQQQWSEYDPSQALESMRSESKSMTDKSAGKADTMIDKATHHTSKAMDKTADKLHEAASTLKNGGRDTMKSKVDDAAEAANDATDSFASKYSSSGSKNGRM</sequence>
<feature type="region of interest" description="Disordered" evidence="1">
    <location>
        <begin position="79"/>
        <end position="99"/>
    </location>
</feature>
<feature type="compositionally biased region" description="Basic and acidic residues" evidence="1">
    <location>
        <begin position="143"/>
        <end position="182"/>
    </location>
</feature>
<keyword evidence="2" id="KW-0812">Transmembrane</keyword>
<evidence type="ECO:0000256" key="2">
    <source>
        <dbReference type="SAM" id="Phobius"/>
    </source>
</evidence>
<accession>A0A8J3L4K7</accession>
<dbReference type="AlphaFoldDB" id="A0A8J3L4K7"/>
<reference evidence="3" key="1">
    <citation type="submission" date="2021-01" db="EMBL/GenBank/DDBJ databases">
        <title>Whole genome shotgun sequence of Catellatospora methionotrophica NBRC 14553.</title>
        <authorList>
            <person name="Komaki H."/>
            <person name="Tamura T."/>
        </authorList>
    </citation>
    <scope>NUCLEOTIDE SEQUENCE</scope>
    <source>
        <strain evidence="3">NBRC 14553</strain>
    </source>
</reference>
<evidence type="ECO:0000313" key="4">
    <source>
        <dbReference type="Proteomes" id="UP000660339"/>
    </source>
</evidence>
<comment type="caution">
    <text evidence="3">The sequence shown here is derived from an EMBL/GenBank/DDBJ whole genome shotgun (WGS) entry which is preliminary data.</text>
</comment>
<organism evidence="3 4">
    <name type="scientific">Catellatospora methionotrophica</name>
    <dbReference type="NCBI Taxonomy" id="121620"/>
    <lineage>
        <taxon>Bacteria</taxon>
        <taxon>Bacillati</taxon>
        <taxon>Actinomycetota</taxon>
        <taxon>Actinomycetes</taxon>
        <taxon>Micromonosporales</taxon>
        <taxon>Micromonosporaceae</taxon>
        <taxon>Catellatospora</taxon>
    </lineage>
</organism>
<feature type="compositionally biased region" description="Basic and acidic residues" evidence="1">
    <location>
        <begin position="190"/>
        <end position="201"/>
    </location>
</feature>
<feature type="compositionally biased region" description="Low complexity" evidence="1">
    <location>
        <begin position="204"/>
        <end position="227"/>
    </location>
</feature>
<evidence type="ECO:0000256" key="1">
    <source>
        <dbReference type="SAM" id="MobiDB-lite"/>
    </source>
</evidence>
<name>A0A8J3L4K7_9ACTN</name>
<keyword evidence="2" id="KW-1133">Transmembrane helix</keyword>
<feature type="transmembrane region" description="Helical" evidence="2">
    <location>
        <begin position="104"/>
        <end position="123"/>
    </location>
</feature>
<keyword evidence="4" id="KW-1185">Reference proteome</keyword>
<proteinExistence type="predicted"/>
<evidence type="ECO:0000313" key="3">
    <source>
        <dbReference type="EMBL" id="GIG14258.1"/>
    </source>
</evidence>
<protein>
    <submittedName>
        <fullName evidence="3">Uncharacterized protein</fullName>
    </submittedName>
</protein>
<gene>
    <name evidence="3" type="ORF">Cme02nite_25900</name>
</gene>
<dbReference type="EMBL" id="BONJ01000009">
    <property type="protein sequence ID" value="GIG14258.1"/>
    <property type="molecule type" value="Genomic_DNA"/>
</dbReference>
<keyword evidence="2" id="KW-0472">Membrane</keyword>
<feature type="compositionally biased region" description="Basic residues" evidence="1">
    <location>
        <begin position="79"/>
        <end position="94"/>
    </location>
</feature>
<feature type="region of interest" description="Disordered" evidence="1">
    <location>
        <begin position="130"/>
        <end position="227"/>
    </location>
</feature>
<dbReference type="Proteomes" id="UP000660339">
    <property type="component" value="Unassembled WGS sequence"/>
</dbReference>